<proteinExistence type="predicted"/>
<evidence type="ECO:0000313" key="2">
    <source>
        <dbReference type="EMBL" id="MUG68419.1"/>
    </source>
</evidence>
<protein>
    <recommendedName>
        <fullName evidence="4">Spore coat protein</fullName>
    </recommendedName>
</protein>
<dbReference type="EMBL" id="WOAA01000026">
    <property type="protein sequence ID" value="MUG68419.1"/>
    <property type="molecule type" value="Genomic_DNA"/>
</dbReference>
<comment type="caution">
    <text evidence="2">The sequence shown here is derived from an EMBL/GenBank/DDBJ whole genome shotgun (WGS) entry which is preliminary data.</text>
</comment>
<keyword evidence="3" id="KW-1185">Reference proteome</keyword>
<dbReference type="Proteomes" id="UP000435177">
    <property type="component" value="Unassembled WGS sequence"/>
</dbReference>
<reference evidence="2 3" key="1">
    <citation type="submission" date="2019-11" db="EMBL/GenBank/DDBJ databases">
        <title>Draft genome sequences of five Paenibacillus species of dairy origin.</title>
        <authorList>
            <person name="Olajide A.M."/>
            <person name="Chen S."/>
            <person name="Lapointe G."/>
        </authorList>
    </citation>
    <scope>NUCLEOTIDE SEQUENCE [LARGE SCALE GENOMIC DNA]</scope>
    <source>
        <strain evidence="2 3">3CS1</strain>
    </source>
</reference>
<dbReference type="RefSeq" id="WP_095398726.1">
    <property type="nucleotide sequence ID" value="NZ_WOAA01000026.1"/>
</dbReference>
<name>A0ABW9T818_9BACL</name>
<accession>A0ABW9T818</accession>
<organism evidence="2 3">
    <name type="scientific">Paenibacillus campinasensis</name>
    <dbReference type="NCBI Taxonomy" id="66347"/>
    <lineage>
        <taxon>Bacteria</taxon>
        <taxon>Bacillati</taxon>
        <taxon>Bacillota</taxon>
        <taxon>Bacilli</taxon>
        <taxon>Bacillales</taxon>
        <taxon>Paenibacillaceae</taxon>
        <taxon>Paenibacillus</taxon>
    </lineage>
</organism>
<evidence type="ECO:0000313" key="3">
    <source>
        <dbReference type="Proteomes" id="UP000435177"/>
    </source>
</evidence>
<feature type="compositionally biased region" description="Polar residues" evidence="1">
    <location>
        <begin position="87"/>
        <end position="98"/>
    </location>
</feature>
<sequence length="231" mass="25191">MNMLKWLLKLCLSAILVSFLTIMTTGFVVNAYIQSLLASFNIQLEGQPFGLGTMMQSMLGDRGATEKENAESPVQNAADSGRGDANDPSSHTAGQSTPEGDENGGATVQLGEEESTATEGQGEVTDEDQPPDNSLPVMGGVDSRSEDSGLENEQLVMTPNDIVDKKDSLPVEDKEEIFLILMQRLPQAEMQKISEAMENGLTTAELEEIEQIVSKYLNEEEFDRLLTKLQE</sequence>
<evidence type="ECO:0000256" key="1">
    <source>
        <dbReference type="SAM" id="MobiDB-lite"/>
    </source>
</evidence>
<evidence type="ECO:0008006" key="4">
    <source>
        <dbReference type="Google" id="ProtNLM"/>
    </source>
</evidence>
<gene>
    <name evidence="2" type="ORF">GNP94_20815</name>
</gene>
<feature type="region of interest" description="Disordered" evidence="1">
    <location>
        <begin position="61"/>
        <end position="161"/>
    </location>
</feature>